<feature type="transmembrane region" description="Helical" evidence="7">
    <location>
        <begin position="388"/>
        <end position="405"/>
    </location>
</feature>
<organism evidence="9 10">
    <name type="scientific">Vreelandella aquamarina</name>
    <dbReference type="NCBI Taxonomy" id="77097"/>
    <lineage>
        <taxon>Bacteria</taxon>
        <taxon>Pseudomonadati</taxon>
        <taxon>Pseudomonadota</taxon>
        <taxon>Gammaproteobacteria</taxon>
        <taxon>Oceanospirillales</taxon>
        <taxon>Halomonadaceae</taxon>
        <taxon>Vreelandella</taxon>
    </lineage>
</organism>
<feature type="transmembrane region" description="Helical" evidence="7">
    <location>
        <begin position="215"/>
        <end position="234"/>
    </location>
</feature>
<dbReference type="Gene3D" id="1.20.1250.20">
    <property type="entry name" value="MFS general substrate transporter like domains"/>
    <property type="match status" value="1"/>
</dbReference>
<feature type="compositionally biased region" description="Polar residues" evidence="6">
    <location>
        <begin position="1"/>
        <end position="15"/>
    </location>
</feature>
<gene>
    <name evidence="9" type="ORF">HMEPL2_31820</name>
</gene>
<evidence type="ECO:0000256" key="2">
    <source>
        <dbReference type="ARBA" id="ARBA00022448"/>
    </source>
</evidence>
<evidence type="ECO:0000313" key="10">
    <source>
        <dbReference type="Proteomes" id="UP000501053"/>
    </source>
</evidence>
<dbReference type="GO" id="GO:0022857">
    <property type="term" value="F:transmembrane transporter activity"/>
    <property type="evidence" value="ECO:0007669"/>
    <property type="project" value="InterPro"/>
</dbReference>
<dbReference type="SUPFAM" id="SSF103473">
    <property type="entry name" value="MFS general substrate transporter"/>
    <property type="match status" value="1"/>
</dbReference>
<keyword evidence="4 7" id="KW-1133">Transmembrane helix</keyword>
<evidence type="ECO:0000256" key="3">
    <source>
        <dbReference type="ARBA" id="ARBA00022692"/>
    </source>
</evidence>
<evidence type="ECO:0000256" key="4">
    <source>
        <dbReference type="ARBA" id="ARBA00022989"/>
    </source>
</evidence>
<sequence>MSTTAIPGHTQNSARPVQGPSKQAIAGLTGIFVAAMMAGLNARVGSIGLPDIRGALGSSLDDTSWLTTAYTVGELIATPFASWFAITLSVRRFHLSMVGLCALIAAVLPFIQDLNLLIGLRFVQGMSSGALIPILMMAALKFLPPNIRLHGLALYAMTATFAPNLAIWLTGQWTDGLSDWRWIYWQIIPLCALAAILVGWGLPREEINFGRFREGNWLGMGCGVTALALLAIALDQGVRLDWLNSPIITVTLVAGLVLLGIYLLTEWFHKAPFLRPQLLGRRNLGVGSLIFTSLLVVLMSGALLPSTYLGALQDYRPFQTAPIGLLIAIPQLVLGSIVALFLYKKWVDARVILALGLFLIALACFSGAQLTSEWHRDQFFSTQLLQALGQPMAVVSILFLMTSVVEPSEGPYFAGTINTLRVLGSLIGGAFVGQLLTVRSRFHTEMLLDHAAFVGNSIPQPPDPSALIGIIAQQSMVLSVADAYRVLGSLSLLLIPLALRMAYVPAPDVKKP</sequence>
<accession>A0A6F8XEL1</accession>
<feature type="transmembrane region" description="Helical" evidence="7">
    <location>
        <begin position="350"/>
        <end position="368"/>
    </location>
</feature>
<feature type="transmembrane region" description="Helical" evidence="7">
    <location>
        <begin position="152"/>
        <end position="171"/>
    </location>
</feature>
<dbReference type="InterPro" id="IPR020846">
    <property type="entry name" value="MFS_dom"/>
</dbReference>
<feature type="transmembrane region" description="Helical" evidence="7">
    <location>
        <begin position="284"/>
        <end position="303"/>
    </location>
</feature>
<proteinExistence type="predicted"/>
<dbReference type="Pfam" id="PF07690">
    <property type="entry name" value="MFS_1"/>
    <property type="match status" value="1"/>
</dbReference>
<feature type="transmembrane region" description="Helical" evidence="7">
    <location>
        <begin position="183"/>
        <end position="203"/>
    </location>
</feature>
<dbReference type="AlphaFoldDB" id="A0A6F8XEL1"/>
<comment type="subcellular location">
    <subcellularLocation>
        <location evidence="1">Membrane</location>
        <topology evidence="1">Multi-pass membrane protein</topology>
    </subcellularLocation>
</comment>
<evidence type="ECO:0000256" key="7">
    <source>
        <dbReference type="SAM" id="Phobius"/>
    </source>
</evidence>
<name>A0A6F8XEL1_9GAMM</name>
<feature type="transmembrane region" description="Helical" evidence="7">
    <location>
        <begin position="323"/>
        <end position="343"/>
    </location>
</feature>
<evidence type="ECO:0000256" key="1">
    <source>
        <dbReference type="ARBA" id="ARBA00004141"/>
    </source>
</evidence>
<keyword evidence="10" id="KW-1185">Reference proteome</keyword>
<dbReference type="PANTHER" id="PTHR42718">
    <property type="entry name" value="MAJOR FACILITATOR SUPERFAMILY MULTIDRUG TRANSPORTER MFSC"/>
    <property type="match status" value="1"/>
</dbReference>
<feature type="region of interest" description="Disordered" evidence="6">
    <location>
        <begin position="1"/>
        <end position="20"/>
    </location>
</feature>
<feature type="transmembrane region" description="Helical" evidence="7">
    <location>
        <begin position="93"/>
        <end position="112"/>
    </location>
</feature>
<dbReference type="InterPro" id="IPR036259">
    <property type="entry name" value="MFS_trans_sf"/>
</dbReference>
<evidence type="ECO:0000256" key="6">
    <source>
        <dbReference type="SAM" id="MobiDB-lite"/>
    </source>
</evidence>
<feature type="domain" description="Major facilitator superfamily (MFS) profile" evidence="8">
    <location>
        <begin position="27"/>
        <end position="500"/>
    </location>
</feature>
<dbReference type="InterPro" id="IPR011701">
    <property type="entry name" value="MFS"/>
</dbReference>
<feature type="transmembrane region" description="Helical" evidence="7">
    <location>
        <begin position="118"/>
        <end position="140"/>
    </location>
</feature>
<keyword evidence="2" id="KW-0813">Transport</keyword>
<protein>
    <submittedName>
        <fullName evidence="9">MFS transporter</fullName>
    </submittedName>
</protein>
<evidence type="ECO:0000259" key="8">
    <source>
        <dbReference type="PROSITE" id="PS50850"/>
    </source>
</evidence>
<dbReference type="Proteomes" id="UP000501053">
    <property type="component" value="Chromosome"/>
</dbReference>
<evidence type="ECO:0000256" key="5">
    <source>
        <dbReference type="ARBA" id="ARBA00023136"/>
    </source>
</evidence>
<feature type="transmembrane region" description="Helical" evidence="7">
    <location>
        <begin position="24"/>
        <end position="44"/>
    </location>
</feature>
<dbReference type="PANTHER" id="PTHR42718:SF9">
    <property type="entry name" value="MAJOR FACILITATOR SUPERFAMILY MULTIDRUG TRANSPORTER MFSC"/>
    <property type="match status" value="1"/>
</dbReference>
<dbReference type="PROSITE" id="PS50850">
    <property type="entry name" value="MFS"/>
    <property type="match status" value="1"/>
</dbReference>
<evidence type="ECO:0000313" key="9">
    <source>
        <dbReference type="EMBL" id="BCB72831.1"/>
    </source>
</evidence>
<feature type="transmembrane region" description="Helical" evidence="7">
    <location>
        <begin position="412"/>
        <end position="436"/>
    </location>
</feature>
<keyword evidence="5 7" id="KW-0472">Membrane</keyword>
<keyword evidence="3 7" id="KW-0812">Transmembrane</keyword>
<dbReference type="EMBL" id="AP022869">
    <property type="protein sequence ID" value="BCB72831.1"/>
    <property type="molecule type" value="Genomic_DNA"/>
</dbReference>
<reference evidence="9 10" key="1">
    <citation type="submission" date="2020-03" db="EMBL/GenBank/DDBJ databases">
        <title>Complete Genome Sequence of Halomonas meridiana strain Eplume2, isolated from hydrothermal-plume in the north east Pacific Ocean.</title>
        <authorList>
            <person name="Kurihara Y."/>
            <person name="Kawai S."/>
            <person name="Sakai A."/>
            <person name="Galipon J."/>
            <person name="Arakawa K."/>
        </authorList>
    </citation>
    <scope>NUCLEOTIDE SEQUENCE [LARGE SCALE GENOMIC DNA]</scope>
    <source>
        <strain evidence="9 10">Eplume2</strain>
    </source>
</reference>
<feature type="transmembrane region" description="Helical" evidence="7">
    <location>
        <begin position="64"/>
        <end position="86"/>
    </location>
</feature>
<feature type="transmembrane region" description="Helical" evidence="7">
    <location>
        <begin position="246"/>
        <end position="264"/>
    </location>
</feature>
<dbReference type="GO" id="GO:0016020">
    <property type="term" value="C:membrane"/>
    <property type="evidence" value="ECO:0007669"/>
    <property type="project" value="UniProtKB-SubCell"/>
</dbReference>